<dbReference type="Gene3D" id="3.20.20.70">
    <property type="entry name" value="Aldolase class I"/>
    <property type="match status" value="1"/>
</dbReference>
<dbReference type="Proteomes" id="UP000054166">
    <property type="component" value="Unassembled WGS sequence"/>
</dbReference>
<sequence length="440" mass="48519">MDTTNKPTGPSPHYSLYQREVFKKGGTKGILPSFSVHPDELRESTKKKLNDRGYFYANSNAGLGWTDRANREAFYRWRIIPRMLVDTNTRDLTVELFGHTIPAPILFAPIGINKLYSPQGELVPAKIAGELGLPYCLSTAASQSIEDVAAANDRGASIKNDSNSVHFYNGPNGGNAKGPRFFQLYMGHDDEITISLLERAWKSGFDVCMLTVDTWQLGWRPTDINIGNYVFYYPGAVGNEVGISDPVFMRKHGKELEKDSGKWIDSSVWHGKAHTWAKIPWLIKEWKRISGGRPFVIKGIQSAEDALKAYEIGCEGIVVTNHAGRQVDGAIGSLEALPEIVDAVGHKMKIIFDSGIRTGSDIFKALALGAHAVQVGRLYVWGMAHEGEAGCRHVMKSLLADLDILMTVAGYRSITKDVNRKALKYNPYGVPPGSGEHAKL</sequence>
<dbReference type="GO" id="GO:0010181">
    <property type="term" value="F:FMN binding"/>
    <property type="evidence" value="ECO:0007669"/>
    <property type="project" value="InterPro"/>
</dbReference>
<dbReference type="InterPro" id="IPR012133">
    <property type="entry name" value="Alpha-hydoxy_acid_DH_FMN"/>
</dbReference>
<feature type="active site" description="Proton acceptor" evidence="4">
    <location>
        <position position="322"/>
    </location>
</feature>
<keyword evidence="2" id="KW-0560">Oxidoreductase</keyword>
<feature type="binding site" evidence="5">
    <location>
        <position position="138"/>
    </location>
    <ligand>
        <name>FMN</name>
        <dbReference type="ChEBI" id="CHEBI:58210"/>
    </ligand>
</feature>
<feature type="binding site" evidence="5">
    <location>
        <position position="298"/>
    </location>
    <ligand>
        <name>FMN</name>
        <dbReference type="ChEBI" id="CHEBI:58210"/>
    </ligand>
</feature>
<evidence type="ECO:0000256" key="5">
    <source>
        <dbReference type="PIRSR" id="PIRSR000138-2"/>
    </source>
</evidence>
<dbReference type="AlphaFoldDB" id="A0A0C3GKT4"/>
<evidence type="ECO:0000256" key="2">
    <source>
        <dbReference type="ARBA" id="ARBA00023002"/>
    </source>
</evidence>
<comment type="similarity">
    <text evidence="3">Belongs to the FMN-dependent alpha-hydroxy acid dehydrogenase family.</text>
</comment>
<dbReference type="STRING" id="765440.A0A0C3GKT4"/>
<dbReference type="InterPro" id="IPR000262">
    <property type="entry name" value="FMN-dep_DH"/>
</dbReference>
<name>A0A0C3GKT4_PILCF</name>
<keyword evidence="8" id="KW-1185">Reference proteome</keyword>
<feature type="binding site" evidence="5">
    <location>
        <position position="220"/>
    </location>
    <ligand>
        <name>glyoxylate</name>
        <dbReference type="ChEBI" id="CHEBI:36655"/>
    </ligand>
</feature>
<dbReference type="PROSITE" id="PS51349">
    <property type="entry name" value="FMN_HYDROXY_ACID_DH_2"/>
    <property type="match status" value="1"/>
</dbReference>
<dbReference type="OrthoDB" id="25826at2759"/>
<dbReference type="SUPFAM" id="SSF51395">
    <property type="entry name" value="FMN-linked oxidoreductases"/>
    <property type="match status" value="1"/>
</dbReference>
<feature type="binding site" evidence="5">
    <location>
        <position position="322"/>
    </location>
    <ligand>
        <name>glyoxylate</name>
        <dbReference type="ChEBI" id="CHEBI:36655"/>
    </ligand>
</feature>
<dbReference type="PANTHER" id="PTHR10578">
    <property type="entry name" value="S -2-HYDROXY-ACID OXIDASE-RELATED"/>
    <property type="match status" value="1"/>
</dbReference>
<feature type="binding site" evidence="5">
    <location>
        <position position="185"/>
    </location>
    <ligand>
        <name>glyoxylate</name>
        <dbReference type="ChEBI" id="CHEBI:36655"/>
    </ligand>
</feature>
<dbReference type="HOGENOM" id="CLU_020639_0_1_1"/>
<accession>A0A0C3GKT4</accession>
<dbReference type="Pfam" id="PF01070">
    <property type="entry name" value="FMN_dh"/>
    <property type="match status" value="1"/>
</dbReference>
<evidence type="ECO:0000256" key="1">
    <source>
        <dbReference type="ARBA" id="ARBA00001917"/>
    </source>
</evidence>
<reference evidence="8" key="2">
    <citation type="submission" date="2015-01" db="EMBL/GenBank/DDBJ databases">
        <title>Evolutionary Origins and Diversification of the Mycorrhizal Mutualists.</title>
        <authorList>
            <consortium name="DOE Joint Genome Institute"/>
            <consortium name="Mycorrhizal Genomics Consortium"/>
            <person name="Kohler A."/>
            <person name="Kuo A."/>
            <person name="Nagy L.G."/>
            <person name="Floudas D."/>
            <person name="Copeland A."/>
            <person name="Barry K.W."/>
            <person name="Cichocki N."/>
            <person name="Veneault-Fourrey C."/>
            <person name="LaButti K."/>
            <person name="Lindquist E.A."/>
            <person name="Lipzen A."/>
            <person name="Lundell T."/>
            <person name="Morin E."/>
            <person name="Murat C."/>
            <person name="Riley R."/>
            <person name="Ohm R."/>
            <person name="Sun H."/>
            <person name="Tunlid A."/>
            <person name="Henrissat B."/>
            <person name="Grigoriev I.V."/>
            <person name="Hibbett D.S."/>
            <person name="Martin F."/>
        </authorList>
    </citation>
    <scope>NUCLEOTIDE SEQUENCE [LARGE SCALE GENOMIC DNA]</scope>
    <source>
        <strain evidence="8">F 1598</strain>
    </source>
</reference>
<feature type="binding site" evidence="5">
    <location>
        <position position="325"/>
    </location>
    <ligand>
        <name>glyoxylate</name>
        <dbReference type="ChEBI" id="CHEBI:36655"/>
    </ligand>
</feature>
<organism evidence="7 8">
    <name type="scientific">Piloderma croceum (strain F 1598)</name>
    <dbReference type="NCBI Taxonomy" id="765440"/>
    <lineage>
        <taxon>Eukaryota</taxon>
        <taxon>Fungi</taxon>
        <taxon>Dikarya</taxon>
        <taxon>Basidiomycota</taxon>
        <taxon>Agaricomycotina</taxon>
        <taxon>Agaricomycetes</taxon>
        <taxon>Agaricomycetidae</taxon>
        <taxon>Atheliales</taxon>
        <taxon>Atheliaceae</taxon>
        <taxon>Piloderma</taxon>
    </lineage>
</organism>
<keyword evidence="5" id="KW-0288">FMN</keyword>
<gene>
    <name evidence="7" type="ORF">PILCRDRAFT_810201</name>
</gene>
<dbReference type="InParanoid" id="A0A0C3GKT4"/>
<dbReference type="EMBL" id="KN832970">
    <property type="protein sequence ID" value="KIM92189.1"/>
    <property type="molecule type" value="Genomic_DNA"/>
</dbReference>
<feature type="binding site" evidence="5">
    <location>
        <begin position="353"/>
        <end position="357"/>
    </location>
    <ligand>
        <name>FMN</name>
        <dbReference type="ChEBI" id="CHEBI:58210"/>
    </ligand>
</feature>
<evidence type="ECO:0000256" key="3">
    <source>
        <dbReference type="ARBA" id="ARBA00024042"/>
    </source>
</evidence>
<evidence type="ECO:0000256" key="4">
    <source>
        <dbReference type="PIRSR" id="PIRSR000138-1"/>
    </source>
</evidence>
<comment type="cofactor">
    <cofactor evidence="1">
        <name>FMN</name>
        <dbReference type="ChEBI" id="CHEBI:58210"/>
    </cofactor>
</comment>
<dbReference type="PIRSF" id="PIRSF000138">
    <property type="entry name" value="Al-hdrx_acd_dh"/>
    <property type="match status" value="1"/>
</dbReference>
<dbReference type="InterPro" id="IPR037396">
    <property type="entry name" value="FMN_HAD"/>
</dbReference>
<feature type="binding site" evidence="5">
    <location>
        <begin position="376"/>
        <end position="377"/>
    </location>
    <ligand>
        <name>FMN</name>
        <dbReference type="ChEBI" id="CHEBI:58210"/>
    </ligand>
</feature>
<proteinExistence type="inferred from homology"/>
<keyword evidence="5" id="KW-0285">Flavoprotein</keyword>
<evidence type="ECO:0000313" key="7">
    <source>
        <dbReference type="EMBL" id="KIM92189.1"/>
    </source>
</evidence>
<feature type="domain" description="FMN hydroxy acid dehydrogenase" evidence="6">
    <location>
        <begin position="30"/>
        <end position="427"/>
    </location>
</feature>
<feature type="binding site" evidence="5">
    <location>
        <position position="183"/>
    </location>
    <ligand>
        <name>FMN</name>
        <dbReference type="ChEBI" id="CHEBI:58210"/>
    </ligand>
</feature>
<evidence type="ECO:0000259" key="6">
    <source>
        <dbReference type="PROSITE" id="PS51349"/>
    </source>
</evidence>
<dbReference type="PANTHER" id="PTHR10578:SF75">
    <property type="entry name" value="L-LACTATE DEHYDROGENASE (AFU_ORTHOLOGUE AFUA_4G07050)"/>
    <property type="match status" value="1"/>
</dbReference>
<reference evidence="7 8" key="1">
    <citation type="submission" date="2014-04" db="EMBL/GenBank/DDBJ databases">
        <authorList>
            <consortium name="DOE Joint Genome Institute"/>
            <person name="Kuo A."/>
            <person name="Tarkka M."/>
            <person name="Buscot F."/>
            <person name="Kohler A."/>
            <person name="Nagy L.G."/>
            <person name="Floudas D."/>
            <person name="Copeland A."/>
            <person name="Barry K.W."/>
            <person name="Cichocki N."/>
            <person name="Veneault-Fourrey C."/>
            <person name="LaButti K."/>
            <person name="Lindquist E.A."/>
            <person name="Lipzen A."/>
            <person name="Lundell T."/>
            <person name="Morin E."/>
            <person name="Murat C."/>
            <person name="Sun H."/>
            <person name="Tunlid A."/>
            <person name="Henrissat B."/>
            <person name="Grigoriev I.V."/>
            <person name="Hibbett D.S."/>
            <person name="Martin F."/>
            <person name="Nordberg H.P."/>
            <person name="Cantor M.N."/>
            <person name="Hua S.X."/>
        </authorList>
    </citation>
    <scope>NUCLEOTIDE SEQUENCE [LARGE SCALE GENOMIC DNA]</scope>
    <source>
        <strain evidence="7 8">F 1598</strain>
    </source>
</reference>
<evidence type="ECO:0000313" key="8">
    <source>
        <dbReference type="Proteomes" id="UP000054166"/>
    </source>
</evidence>
<feature type="binding site" evidence="5">
    <location>
        <begin position="109"/>
        <end position="111"/>
    </location>
    <ligand>
        <name>FMN</name>
        <dbReference type="ChEBI" id="CHEBI:58210"/>
    </ligand>
</feature>
<dbReference type="InterPro" id="IPR013785">
    <property type="entry name" value="Aldolase_TIM"/>
</dbReference>
<feature type="binding site" evidence="5">
    <location>
        <position position="56"/>
    </location>
    <ligand>
        <name>glyoxylate</name>
        <dbReference type="ChEBI" id="CHEBI:36655"/>
    </ligand>
</feature>
<dbReference type="GO" id="GO:0016491">
    <property type="term" value="F:oxidoreductase activity"/>
    <property type="evidence" value="ECO:0007669"/>
    <property type="project" value="UniProtKB-KW"/>
</dbReference>
<protein>
    <recommendedName>
        <fullName evidence="6">FMN hydroxy acid dehydrogenase domain-containing protein</fullName>
    </recommendedName>
</protein>
<feature type="binding site" evidence="5">
    <location>
        <position position="211"/>
    </location>
    <ligand>
        <name>FMN</name>
        <dbReference type="ChEBI" id="CHEBI:58210"/>
    </ligand>
</feature>